<reference evidence="2" key="1">
    <citation type="submission" date="2018-11" db="EMBL/GenBank/DDBJ databases">
        <authorList>
            <consortium name="Pathogen Informatics"/>
        </authorList>
    </citation>
    <scope>NUCLEOTIDE SEQUENCE</scope>
</reference>
<dbReference type="EMBL" id="CAAALY010030034">
    <property type="protein sequence ID" value="VEL16834.1"/>
    <property type="molecule type" value="Genomic_DNA"/>
</dbReference>
<protein>
    <submittedName>
        <fullName evidence="2">Uncharacterized protein</fullName>
    </submittedName>
</protein>
<organism evidence="2 3">
    <name type="scientific">Protopolystoma xenopodis</name>
    <dbReference type="NCBI Taxonomy" id="117903"/>
    <lineage>
        <taxon>Eukaryota</taxon>
        <taxon>Metazoa</taxon>
        <taxon>Spiralia</taxon>
        <taxon>Lophotrochozoa</taxon>
        <taxon>Platyhelminthes</taxon>
        <taxon>Monogenea</taxon>
        <taxon>Polyopisthocotylea</taxon>
        <taxon>Polystomatidea</taxon>
        <taxon>Polystomatidae</taxon>
        <taxon>Protopolystoma</taxon>
    </lineage>
</organism>
<keyword evidence="3" id="KW-1185">Reference proteome</keyword>
<dbReference type="Proteomes" id="UP000784294">
    <property type="component" value="Unassembled WGS sequence"/>
</dbReference>
<accession>A0A3S5CKW7</accession>
<sequence length="109" mass="12297">MAKLTDDADYDAGETSDAGNHDNYYGRRLRTRYILPSRPDNKTKLRKRGQPTYIYRNETTTTPEATTAWSSYLQSLYSPVSVIVGDVGDAQTRAKLRTTLEVSLSEIQC</sequence>
<evidence type="ECO:0000256" key="1">
    <source>
        <dbReference type="SAM" id="MobiDB-lite"/>
    </source>
</evidence>
<evidence type="ECO:0000313" key="2">
    <source>
        <dbReference type="EMBL" id="VEL16834.1"/>
    </source>
</evidence>
<dbReference type="AlphaFoldDB" id="A0A3S5CKW7"/>
<dbReference type="OrthoDB" id="445896at2759"/>
<gene>
    <name evidence="2" type="ORF">PXEA_LOCUS10274</name>
</gene>
<proteinExistence type="predicted"/>
<name>A0A3S5CKW7_9PLAT</name>
<feature type="region of interest" description="Disordered" evidence="1">
    <location>
        <begin position="1"/>
        <end position="24"/>
    </location>
</feature>
<evidence type="ECO:0000313" key="3">
    <source>
        <dbReference type="Proteomes" id="UP000784294"/>
    </source>
</evidence>
<comment type="caution">
    <text evidence="2">The sequence shown here is derived from an EMBL/GenBank/DDBJ whole genome shotgun (WGS) entry which is preliminary data.</text>
</comment>